<reference evidence="2 3" key="1">
    <citation type="submission" date="2019-06" db="EMBL/GenBank/DDBJ databases">
        <title>Genomics analysis of Aphanomyces spp. identifies a new class of oomycete effector associated with host adaptation.</title>
        <authorList>
            <person name="Gaulin E."/>
        </authorList>
    </citation>
    <scope>NUCLEOTIDE SEQUENCE [LARGE SCALE GENOMIC DNA]</scope>
    <source>
        <strain evidence="2 3">E</strain>
    </source>
</reference>
<evidence type="ECO:0000313" key="3">
    <source>
        <dbReference type="Proteomes" id="UP000469452"/>
    </source>
</evidence>
<evidence type="ECO:0000256" key="1">
    <source>
        <dbReference type="ARBA" id="ARBA00023172"/>
    </source>
</evidence>
<dbReference type="Gene3D" id="1.10.443.10">
    <property type="entry name" value="Intergrase catalytic core"/>
    <property type="match status" value="1"/>
</dbReference>
<dbReference type="EMBL" id="VJMI01016494">
    <property type="protein sequence ID" value="KAF0718737.1"/>
    <property type="molecule type" value="Genomic_DNA"/>
</dbReference>
<gene>
    <name evidence="2" type="ORF">AaE_010568</name>
</gene>
<dbReference type="InterPro" id="IPR013762">
    <property type="entry name" value="Integrase-like_cat_sf"/>
</dbReference>
<keyword evidence="1" id="KW-0233">DNA recombination</keyword>
<comment type="caution">
    <text evidence="2">The sequence shown here is derived from an EMBL/GenBank/DDBJ whole genome shotgun (WGS) entry which is preliminary data.</text>
</comment>
<sequence>MSIDRLRPQATKNARETGDKAFIRFIEAERVEVDYVKLCIRKDPSGQCFAAVMEKFALYLAGYEMEDGLPLAKNSVIQYFRQAKMSLLDEFPQLQPLVDAKLLRAGKILQNYCIKKNSGGVVKQAIACTKVYLRHAALLTLLWYLLGRASDITMVTKSILSIDAGGVFFLRFVRVKTNEVQSLSLFPDSDFLSCPILAIELATILQCAPGAAIVSNLPVQQSILTSDLGPETPLIRVLDHPATVREYAEEFTSKKSAPTIHSHVNRILDRVSTEAGVDEKLSSHSFRRGGAQHANGCEVLTARWIFDPGAWNITATNKGFNYVFNTSSEDHKVAKFLSGHSTTEHVPILAIESMDAGTLERIGDVQQRLFASCYDLDNRAFNIKERVIDTVTAYLFRHFPSLKAQSPSSPAVQRLEACVELAGRSTWMTCGRSTADLLSWSTQLCLPAQQLPTRTSSSHEGQALQQHQRCTNQQSIIRDQTNIILQLIAASKRQGQRAQTLEARLHVGPTSTGKHAVAARWPTTKNTRVNVEAESNPGTKARMSSVSALRTTWFQWYAHKPRLHASTSSKQKKMGSSWMRSPTYRDDVLRYGVRAEQETLAFLLQHDVRSRGSSAALKALQKIHRSCALNARIAHYRQLIASGMTTDPAPPATHDILEEMAAS</sequence>
<proteinExistence type="predicted"/>
<dbReference type="GO" id="GO:0006310">
    <property type="term" value="P:DNA recombination"/>
    <property type="evidence" value="ECO:0007669"/>
    <property type="project" value="UniProtKB-KW"/>
</dbReference>
<evidence type="ECO:0000313" key="2">
    <source>
        <dbReference type="EMBL" id="KAF0718737.1"/>
    </source>
</evidence>
<protein>
    <submittedName>
        <fullName evidence="2">Uncharacterized protein</fullName>
    </submittedName>
</protein>
<accession>A0A6A5A5Q1</accession>
<dbReference type="VEuPathDB" id="FungiDB:H257_10904"/>
<dbReference type="AlphaFoldDB" id="A0A6A5A5Q1"/>
<dbReference type="SUPFAM" id="SSF56349">
    <property type="entry name" value="DNA breaking-rejoining enzymes"/>
    <property type="match status" value="1"/>
</dbReference>
<dbReference type="VEuPathDB" id="FungiDB:H257_16517"/>
<dbReference type="GO" id="GO:0003677">
    <property type="term" value="F:DNA binding"/>
    <property type="evidence" value="ECO:0007669"/>
    <property type="project" value="InterPro"/>
</dbReference>
<name>A0A6A5A5Q1_APHAT</name>
<organism evidence="2 3">
    <name type="scientific">Aphanomyces astaci</name>
    <name type="common">Crayfish plague agent</name>
    <dbReference type="NCBI Taxonomy" id="112090"/>
    <lineage>
        <taxon>Eukaryota</taxon>
        <taxon>Sar</taxon>
        <taxon>Stramenopiles</taxon>
        <taxon>Oomycota</taxon>
        <taxon>Saprolegniomycetes</taxon>
        <taxon>Saprolegniales</taxon>
        <taxon>Verrucalvaceae</taxon>
        <taxon>Aphanomyces</taxon>
    </lineage>
</organism>
<dbReference type="Proteomes" id="UP000469452">
    <property type="component" value="Unassembled WGS sequence"/>
</dbReference>
<dbReference type="GO" id="GO:0015074">
    <property type="term" value="P:DNA integration"/>
    <property type="evidence" value="ECO:0007669"/>
    <property type="project" value="InterPro"/>
</dbReference>
<dbReference type="InterPro" id="IPR011010">
    <property type="entry name" value="DNA_brk_join_enz"/>
</dbReference>